<proteinExistence type="predicted"/>
<dbReference type="EMBL" id="JH126401">
    <property type="protein sequence ID" value="EGX92441.1"/>
    <property type="molecule type" value="Genomic_DNA"/>
</dbReference>
<gene>
    <name evidence="2" type="ORF">CCM_03814</name>
</gene>
<evidence type="ECO:0000313" key="2">
    <source>
        <dbReference type="EMBL" id="EGX92441.1"/>
    </source>
</evidence>
<evidence type="ECO:0000313" key="3">
    <source>
        <dbReference type="Proteomes" id="UP000001610"/>
    </source>
</evidence>
<accession>G3JGS7</accession>
<evidence type="ECO:0000256" key="1">
    <source>
        <dbReference type="SAM" id="MobiDB-lite"/>
    </source>
</evidence>
<feature type="compositionally biased region" description="Polar residues" evidence="1">
    <location>
        <begin position="51"/>
        <end position="68"/>
    </location>
</feature>
<dbReference type="AlphaFoldDB" id="G3JGS7"/>
<sequence length="113" mass="12113">MLEATGELASSPNDGHDLDREEEKNNKTKNRSDNSLEHPYLQAADGATLRAQGNSSKSRGGNFSLSGSAKRQTGWLAGLASTDTYLVSSLSPIESRRNLATCVFSIALPNPFD</sequence>
<dbReference type="HOGENOM" id="CLU_2133389_0_0_1"/>
<keyword evidence="3" id="KW-1185">Reference proteome</keyword>
<dbReference type="KEGG" id="cmt:CCM_03814"/>
<reference evidence="2 3" key="1">
    <citation type="journal article" date="2011" name="Genome Biol.">
        <title>Genome sequence of the insect pathogenic fungus Cordyceps militaris, a valued traditional Chinese medicine.</title>
        <authorList>
            <person name="Zheng P."/>
            <person name="Xia Y."/>
            <person name="Xiao G."/>
            <person name="Xiong C."/>
            <person name="Hu X."/>
            <person name="Zhang S."/>
            <person name="Zheng H."/>
            <person name="Huang Y."/>
            <person name="Zhou Y."/>
            <person name="Wang S."/>
            <person name="Zhao G.P."/>
            <person name="Liu X."/>
            <person name="St Leger R.J."/>
            <person name="Wang C."/>
        </authorList>
    </citation>
    <scope>NUCLEOTIDE SEQUENCE [LARGE SCALE GENOMIC DNA]</scope>
    <source>
        <strain evidence="2 3">CM01</strain>
    </source>
</reference>
<protein>
    <submittedName>
        <fullName evidence="2">Uncharacterized protein</fullName>
    </submittedName>
</protein>
<dbReference type="VEuPathDB" id="FungiDB:CCM_03814"/>
<dbReference type="InParanoid" id="G3JGS7"/>
<name>G3JGS7_CORMM</name>
<feature type="region of interest" description="Disordered" evidence="1">
    <location>
        <begin position="1"/>
        <end position="68"/>
    </location>
</feature>
<dbReference type="RefSeq" id="XP_006669025.1">
    <property type="nucleotide sequence ID" value="XM_006668962.1"/>
</dbReference>
<feature type="compositionally biased region" description="Basic and acidic residues" evidence="1">
    <location>
        <begin position="14"/>
        <end position="36"/>
    </location>
</feature>
<dbReference type="GeneID" id="18165837"/>
<organism evidence="2 3">
    <name type="scientific">Cordyceps militaris (strain CM01)</name>
    <name type="common">Caterpillar fungus</name>
    <dbReference type="NCBI Taxonomy" id="983644"/>
    <lineage>
        <taxon>Eukaryota</taxon>
        <taxon>Fungi</taxon>
        <taxon>Dikarya</taxon>
        <taxon>Ascomycota</taxon>
        <taxon>Pezizomycotina</taxon>
        <taxon>Sordariomycetes</taxon>
        <taxon>Hypocreomycetidae</taxon>
        <taxon>Hypocreales</taxon>
        <taxon>Cordycipitaceae</taxon>
        <taxon>Cordyceps</taxon>
    </lineage>
</organism>
<dbReference type="Proteomes" id="UP000001610">
    <property type="component" value="Unassembled WGS sequence"/>
</dbReference>